<gene>
    <name evidence="8" type="ORF">CEPIT_LOCUS1609</name>
</gene>
<keyword evidence="2 6" id="KW-0812">Transmembrane</keyword>
<keyword evidence="9" id="KW-1185">Reference proteome</keyword>
<comment type="caution">
    <text evidence="8">The sequence shown here is derived from an EMBL/GenBank/DDBJ whole genome shotgun (WGS) entry which is preliminary data.</text>
</comment>
<reference evidence="8" key="1">
    <citation type="submission" date="2022-07" db="EMBL/GenBank/DDBJ databases">
        <authorList>
            <person name="Macas J."/>
            <person name="Novak P."/>
            <person name="Neumann P."/>
        </authorList>
    </citation>
    <scope>NUCLEOTIDE SEQUENCE</scope>
</reference>
<evidence type="ECO:0000259" key="7">
    <source>
        <dbReference type="PROSITE" id="PS50845"/>
    </source>
</evidence>
<dbReference type="PANTHER" id="PTHR10994">
    <property type="entry name" value="RETICULON"/>
    <property type="match status" value="1"/>
</dbReference>
<keyword evidence="3 6" id="KW-0256">Endoplasmic reticulum</keyword>
<dbReference type="Pfam" id="PF02453">
    <property type="entry name" value="Reticulon"/>
    <property type="match status" value="1"/>
</dbReference>
<evidence type="ECO:0000256" key="6">
    <source>
        <dbReference type="RuleBase" id="RU363132"/>
    </source>
</evidence>
<dbReference type="EMBL" id="CAMAPF010000008">
    <property type="protein sequence ID" value="CAH9060799.1"/>
    <property type="molecule type" value="Genomic_DNA"/>
</dbReference>
<evidence type="ECO:0000256" key="3">
    <source>
        <dbReference type="ARBA" id="ARBA00022824"/>
    </source>
</evidence>
<keyword evidence="4 6" id="KW-1133">Transmembrane helix</keyword>
<protein>
    <recommendedName>
        <fullName evidence="6">Reticulon-like protein</fullName>
    </recommendedName>
</protein>
<dbReference type="Proteomes" id="UP001152523">
    <property type="component" value="Unassembled WGS sequence"/>
</dbReference>
<organism evidence="8 9">
    <name type="scientific">Cuscuta epithymum</name>
    <dbReference type="NCBI Taxonomy" id="186058"/>
    <lineage>
        <taxon>Eukaryota</taxon>
        <taxon>Viridiplantae</taxon>
        <taxon>Streptophyta</taxon>
        <taxon>Embryophyta</taxon>
        <taxon>Tracheophyta</taxon>
        <taxon>Spermatophyta</taxon>
        <taxon>Magnoliopsida</taxon>
        <taxon>eudicotyledons</taxon>
        <taxon>Gunneridae</taxon>
        <taxon>Pentapetalae</taxon>
        <taxon>asterids</taxon>
        <taxon>lamiids</taxon>
        <taxon>Solanales</taxon>
        <taxon>Convolvulaceae</taxon>
        <taxon>Cuscuteae</taxon>
        <taxon>Cuscuta</taxon>
        <taxon>Cuscuta subgen. Cuscuta</taxon>
    </lineage>
</organism>
<feature type="domain" description="Reticulon" evidence="7">
    <location>
        <begin position="21"/>
        <end position="204"/>
    </location>
</feature>
<accession>A0AAV0C3V5</accession>
<proteinExistence type="predicted"/>
<dbReference type="GO" id="GO:0009617">
    <property type="term" value="P:response to bacterium"/>
    <property type="evidence" value="ECO:0007669"/>
    <property type="project" value="InterPro"/>
</dbReference>
<dbReference type="GO" id="GO:0005789">
    <property type="term" value="C:endoplasmic reticulum membrane"/>
    <property type="evidence" value="ECO:0007669"/>
    <property type="project" value="UniProtKB-SubCell"/>
</dbReference>
<comment type="subcellular location">
    <subcellularLocation>
        <location evidence="1 6">Endoplasmic reticulum membrane</location>
        <topology evidence="1 6">Multi-pass membrane protein</topology>
    </subcellularLocation>
</comment>
<dbReference type="InterPro" id="IPR045064">
    <property type="entry name" value="Reticulon-like"/>
</dbReference>
<feature type="transmembrane region" description="Helical" evidence="6">
    <location>
        <begin position="147"/>
        <end position="166"/>
    </location>
</feature>
<dbReference type="PROSITE" id="PS50845">
    <property type="entry name" value="RETICULON"/>
    <property type="match status" value="1"/>
</dbReference>
<evidence type="ECO:0000256" key="2">
    <source>
        <dbReference type="ARBA" id="ARBA00022692"/>
    </source>
</evidence>
<dbReference type="PANTHER" id="PTHR10994:SF145">
    <property type="entry name" value="RETICULON-LIKE PROTEIN B13"/>
    <property type="match status" value="1"/>
</dbReference>
<evidence type="ECO:0000256" key="1">
    <source>
        <dbReference type="ARBA" id="ARBA00004477"/>
    </source>
</evidence>
<feature type="transmembrane region" description="Helical" evidence="6">
    <location>
        <begin position="32"/>
        <end position="52"/>
    </location>
</feature>
<evidence type="ECO:0000313" key="9">
    <source>
        <dbReference type="Proteomes" id="UP001152523"/>
    </source>
</evidence>
<feature type="transmembrane region" description="Helical" evidence="6">
    <location>
        <begin position="123"/>
        <end position="141"/>
    </location>
</feature>
<sequence>MRSDLDPKESPPLPPPRETTLKDIVQWKKRRFNISAIVISTAAWIALEIYGLNFVTVFSWAAMLGVTCLFIWGNIDGLLRKQSTDMPRFHISRESAVETANLFCHRVEQCVDSVLSFGAESSWHVVAGALASLALLSRIATHLPFVSFLYLGVLGGLTIPITYSKYEHKIKESEQRVRMHYRRCYSMVWQKVNDLKNLISSKTEYWQKKVYQHKKVE</sequence>
<evidence type="ECO:0000313" key="8">
    <source>
        <dbReference type="EMBL" id="CAH9060799.1"/>
    </source>
</evidence>
<dbReference type="AlphaFoldDB" id="A0AAV0C3V5"/>
<name>A0AAV0C3V5_9ASTE</name>
<feature type="transmembrane region" description="Helical" evidence="6">
    <location>
        <begin position="58"/>
        <end position="79"/>
    </location>
</feature>
<evidence type="ECO:0000256" key="5">
    <source>
        <dbReference type="ARBA" id="ARBA00023136"/>
    </source>
</evidence>
<evidence type="ECO:0000256" key="4">
    <source>
        <dbReference type="ARBA" id="ARBA00022989"/>
    </source>
</evidence>
<dbReference type="InterPro" id="IPR003388">
    <property type="entry name" value="Reticulon"/>
</dbReference>
<keyword evidence="5 6" id="KW-0472">Membrane</keyword>